<evidence type="ECO:0000313" key="11">
    <source>
        <dbReference type="Proteomes" id="UP001283361"/>
    </source>
</evidence>
<sequence length="249" mass="28169">MDMEFDQTSQTLLTTVATSLGNSTSVFSHLYNYQDFWPNASKNSNLTSSDGNSSSGKEQSVHDIEYDMPLRKAILYIQIVIGILGAILLFIYMMHSRRMTRVNALIVNLCVADLLVICFSCVFQLIWEYYDRVWLAGDVMCRIIKMLQIFAICASTNMLVVIAVDRHQAITAPLRKQFSGSSRDCSDRVQLTIVRTGFISRLFGQVSSRDCSDRVHLAIVRTGFNSRLFGQGSSRDCSDRVQLTIVRKY</sequence>
<dbReference type="PRINTS" id="PR00237">
    <property type="entry name" value="GPCRRHODOPSN"/>
</dbReference>
<gene>
    <name evidence="10" type="ORF">RRG08_066607</name>
</gene>
<dbReference type="GO" id="GO:0004930">
    <property type="term" value="F:G protein-coupled receptor activity"/>
    <property type="evidence" value="ECO:0007669"/>
    <property type="project" value="UniProtKB-KW"/>
</dbReference>
<keyword evidence="7" id="KW-0807">Transducer</keyword>
<dbReference type="Gene3D" id="1.20.1070.10">
    <property type="entry name" value="Rhodopsin 7-helix transmembrane proteins"/>
    <property type="match status" value="1"/>
</dbReference>
<feature type="transmembrane region" description="Helical" evidence="8">
    <location>
        <begin position="105"/>
        <end position="127"/>
    </location>
</feature>
<feature type="domain" description="G-protein coupled receptors family 1 profile" evidence="9">
    <location>
        <begin position="84"/>
        <end position="175"/>
    </location>
</feature>
<keyword evidence="5 8" id="KW-0472">Membrane</keyword>
<feature type="transmembrane region" description="Helical" evidence="8">
    <location>
        <begin position="73"/>
        <end position="93"/>
    </location>
</feature>
<dbReference type="PANTHER" id="PTHR24241">
    <property type="entry name" value="NEUROPEPTIDE RECEPTOR-RELATED G-PROTEIN COUPLED RECEPTOR"/>
    <property type="match status" value="1"/>
</dbReference>
<dbReference type="GO" id="GO:0032870">
    <property type="term" value="P:cellular response to hormone stimulus"/>
    <property type="evidence" value="ECO:0007669"/>
    <property type="project" value="TreeGrafter"/>
</dbReference>
<dbReference type="AlphaFoldDB" id="A0AAE0Z159"/>
<evidence type="ECO:0000313" key="10">
    <source>
        <dbReference type="EMBL" id="KAK3759942.1"/>
    </source>
</evidence>
<dbReference type="Pfam" id="PF00001">
    <property type="entry name" value="7tm_1"/>
    <property type="match status" value="1"/>
</dbReference>
<accession>A0AAE0Z159</accession>
<feature type="transmembrane region" description="Helical" evidence="8">
    <location>
        <begin position="147"/>
        <end position="165"/>
    </location>
</feature>
<evidence type="ECO:0000256" key="4">
    <source>
        <dbReference type="ARBA" id="ARBA00022989"/>
    </source>
</evidence>
<keyword evidence="4 8" id="KW-1133">Transmembrane helix</keyword>
<evidence type="ECO:0000256" key="5">
    <source>
        <dbReference type="ARBA" id="ARBA00023136"/>
    </source>
</evidence>
<dbReference type="EMBL" id="JAWDGP010005058">
    <property type="protein sequence ID" value="KAK3759942.1"/>
    <property type="molecule type" value="Genomic_DNA"/>
</dbReference>
<evidence type="ECO:0000256" key="8">
    <source>
        <dbReference type="SAM" id="Phobius"/>
    </source>
</evidence>
<keyword evidence="3 7" id="KW-0812">Transmembrane</keyword>
<protein>
    <recommendedName>
        <fullName evidence="9">G-protein coupled receptors family 1 profile domain-containing protein</fullName>
    </recommendedName>
</protein>
<dbReference type="PROSITE" id="PS00237">
    <property type="entry name" value="G_PROTEIN_RECEP_F1_1"/>
    <property type="match status" value="1"/>
</dbReference>
<keyword evidence="7" id="KW-0297">G-protein coupled receptor</keyword>
<evidence type="ECO:0000256" key="3">
    <source>
        <dbReference type="ARBA" id="ARBA00022692"/>
    </source>
</evidence>
<evidence type="ECO:0000259" key="9">
    <source>
        <dbReference type="PROSITE" id="PS50262"/>
    </source>
</evidence>
<evidence type="ECO:0000256" key="1">
    <source>
        <dbReference type="ARBA" id="ARBA00004651"/>
    </source>
</evidence>
<dbReference type="GO" id="GO:0042277">
    <property type="term" value="F:peptide binding"/>
    <property type="evidence" value="ECO:0007669"/>
    <property type="project" value="TreeGrafter"/>
</dbReference>
<proteinExistence type="inferred from homology"/>
<keyword evidence="11" id="KW-1185">Reference proteome</keyword>
<dbReference type="Proteomes" id="UP001283361">
    <property type="component" value="Unassembled WGS sequence"/>
</dbReference>
<comment type="subcellular location">
    <subcellularLocation>
        <location evidence="1">Cell membrane</location>
        <topology evidence="1">Multi-pass membrane protein</topology>
    </subcellularLocation>
</comment>
<comment type="caution">
    <text evidence="10">The sequence shown here is derived from an EMBL/GenBank/DDBJ whole genome shotgun (WGS) entry which is preliminary data.</text>
</comment>
<dbReference type="GO" id="GO:0005886">
    <property type="term" value="C:plasma membrane"/>
    <property type="evidence" value="ECO:0007669"/>
    <property type="project" value="UniProtKB-SubCell"/>
</dbReference>
<name>A0AAE0Z159_9GAST</name>
<evidence type="ECO:0000256" key="7">
    <source>
        <dbReference type="RuleBase" id="RU000688"/>
    </source>
</evidence>
<dbReference type="InterPro" id="IPR000276">
    <property type="entry name" value="GPCR_Rhodpsn"/>
</dbReference>
<evidence type="ECO:0000256" key="2">
    <source>
        <dbReference type="ARBA" id="ARBA00022475"/>
    </source>
</evidence>
<keyword evidence="2" id="KW-1003">Cell membrane</keyword>
<reference evidence="10" key="1">
    <citation type="journal article" date="2023" name="G3 (Bethesda)">
        <title>A reference genome for the long-term kleptoplast-retaining sea slug Elysia crispata morphotype clarki.</title>
        <authorList>
            <person name="Eastman K.E."/>
            <person name="Pendleton A.L."/>
            <person name="Shaikh M.A."/>
            <person name="Suttiyut T."/>
            <person name="Ogas R."/>
            <person name="Tomko P."/>
            <person name="Gavelis G."/>
            <person name="Widhalm J.R."/>
            <person name="Wisecaver J.H."/>
        </authorList>
    </citation>
    <scope>NUCLEOTIDE SEQUENCE</scope>
    <source>
        <strain evidence="10">ECLA1</strain>
    </source>
</reference>
<dbReference type="SUPFAM" id="SSF81321">
    <property type="entry name" value="Family A G protein-coupled receptor-like"/>
    <property type="match status" value="1"/>
</dbReference>
<dbReference type="PANTHER" id="PTHR24241:SF83">
    <property type="entry name" value="G-PROTEIN COUPLED RECEPTOR 150-RELATED"/>
    <property type="match status" value="1"/>
</dbReference>
<evidence type="ECO:0000256" key="6">
    <source>
        <dbReference type="ARBA" id="ARBA00023170"/>
    </source>
</evidence>
<dbReference type="PROSITE" id="PS50262">
    <property type="entry name" value="G_PROTEIN_RECEP_F1_2"/>
    <property type="match status" value="1"/>
</dbReference>
<comment type="similarity">
    <text evidence="7">Belongs to the G-protein coupled receptor 1 family.</text>
</comment>
<keyword evidence="6 7" id="KW-0675">Receptor</keyword>
<dbReference type="InterPro" id="IPR017452">
    <property type="entry name" value="GPCR_Rhodpsn_7TM"/>
</dbReference>
<organism evidence="10 11">
    <name type="scientific">Elysia crispata</name>
    <name type="common">lettuce slug</name>
    <dbReference type="NCBI Taxonomy" id="231223"/>
    <lineage>
        <taxon>Eukaryota</taxon>
        <taxon>Metazoa</taxon>
        <taxon>Spiralia</taxon>
        <taxon>Lophotrochozoa</taxon>
        <taxon>Mollusca</taxon>
        <taxon>Gastropoda</taxon>
        <taxon>Heterobranchia</taxon>
        <taxon>Euthyneura</taxon>
        <taxon>Panpulmonata</taxon>
        <taxon>Sacoglossa</taxon>
        <taxon>Placobranchoidea</taxon>
        <taxon>Plakobranchidae</taxon>
        <taxon>Elysia</taxon>
    </lineage>
</organism>